<reference evidence="5" key="1">
    <citation type="submission" date="2018-01" db="EMBL/GenBank/DDBJ databases">
        <title>Draft Genome Sequence of the Radioresistant Bacterium Deinococcus aerius TR0125, Isolated from the Higher Atmosphere above Japan.</title>
        <authorList>
            <person name="Satoh K."/>
            <person name="Arai H."/>
            <person name="Sanzen T."/>
            <person name="Kawaguchi Y."/>
            <person name="Hayashi H."/>
            <person name="Yokobori S."/>
            <person name="Yamagishi A."/>
            <person name="Oono Y."/>
            <person name="Narumi I."/>
        </authorList>
    </citation>
    <scope>NUCLEOTIDE SEQUENCE [LARGE SCALE GENOMIC DNA]</scope>
    <source>
        <strain evidence="5">TR0125</strain>
    </source>
</reference>
<evidence type="ECO:0000313" key="4">
    <source>
        <dbReference type="EMBL" id="GBF05462.1"/>
    </source>
</evidence>
<feature type="domain" description="PrcB C-terminal" evidence="3">
    <location>
        <begin position="198"/>
        <end position="255"/>
    </location>
</feature>
<dbReference type="OrthoDB" id="2476445at2"/>
<dbReference type="AlphaFoldDB" id="A0A2I9CUD9"/>
<evidence type="ECO:0000259" key="3">
    <source>
        <dbReference type="Pfam" id="PF14343"/>
    </source>
</evidence>
<dbReference type="Proteomes" id="UP000236569">
    <property type="component" value="Unassembled WGS sequence"/>
</dbReference>
<feature type="signal peptide" evidence="2">
    <location>
        <begin position="1"/>
        <end position="19"/>
    </location>
</feature>
<dbReference type="EMBL" id="BFAG01000004">
    <property type="protein sequence ID" value="GBF05462.1"/>
    <property type="molecule type" value="Genomic_DNA"/>
</dbReference>
<comment type="caution">
    <text evidence="4">The sequence shown here is derived from an EMBL/GenBank/DDBJ whole genome shotgun (WGS) entry which is preliminary data.</text>
</comment>
<evidence type="ECO:0000256" key="2">
    <source>
        <dbReference type="SAM" id="SignalP"/>
    </source>
</evidence>
<evidence type="ECO:0000313" key="5">
    <source>
        <dbReference type="Proteomes" id="UP000236569"/>
    </source>
</evidence>
<organism evidence="4 5">
    <name type="scientific">Deinococcus aerius</name>
    <dbReference type="NCBI Taxonomy" id="200253"/>
    <lineage>
        <taxon>Bacteria</taxon>
        <taxon>Thermotogati</taxon>
        <taxon>Deinococcota</taxon>
        <taxon>Deinococci</taxon>
        <taxon>Deinococcales</taxon>
        <taxon>Deinococcaceae</taxon>
        <taxon>Deinococcus</taxon>
    </lineage>
</organism>
<evidence type="ECO:0000256" key="1">
    <source>
        <dbReference type="SAM" id="MobiDB-lite"/>
    </source>
</evidence>
<gene>
    <name evidence="4" type="ORF">DAERI_040222</name>
</gene>
<accession>A0A2I9CUD9</accession>
<dbReference type="RefSeq" id="WP_103128880.1">
    <property type="nucleotide sequence ID" value="NZ_BFAG01000004.1"/>
</dbReference>
<dbReference type="Pfam" id="PF14343">
    <property type="entry name" value="PrcB_C"/>
    <property type="match status" value="1"/>
</dbReference>
<protein>
    <recommendedName>
        <fullName evidence="3">PrcB C-terminal domain-containing protein</fullName>
    </recommendedName>
</protein>
<feature type="chain" id="PRO_5014326763" description="PrcB C-terminal domain-containing protein" evidence="2">
    <location>
        <begin position="20"/>
        <end position="281"/>
    </location>
</feature>
<proteinExistence type="predicted"/>
<keyword evidence="2" id="KW-0732">Signal</keyword>
<feature type="region of interest" description="Disordered" evidence="1">
    <location>
        <begin position="116"/>
        <end position="142"/>
    </location>
</feature>
<dbReference type="InterPro" id="IPR025748">
    <property type="entry name" value="PrcB_C_dom"/>
</dbReference>
<name>A0A2I9CUD9_9DEIO</name>
<sequence>MTAKVLLCLSLALGAYASAQGVNSIPATPLSAPAPATTNAADPVYPSGFRLSQLQAASAALEGLPGLTAKEIDPAQGRLRVTVGTAVERVAVLQRLREAGLSSSLVTFTASGAAPTLPGATGTVTTTPGTGTPAAPTTPPSAGGRVTVTELASGTNANVATTAVQVATSQAALNALYTLAYGRQTGTPAVPSLRPGETVVGIFLGQRPTGGYGVRVTGASVQGDTLTLTVEVRAPGPGAITTQALTSPWTLVRVPGTFRSVQVVDSSGRPFQTGAGGGQTR</sequence>
<keyword evidence="5" id="KW-1185">Reference proteome</keyword>